<dbReference type="InterPro" id="IPR013785">
    <property type="entry name" value="Aldolase_TIM"/>
</dbReference>
<accession>A0A7G9GR75</accession>
<dbReference type="InterPro" id="IPR011343">
    <property type="entry name" value="DeoC"/>
</dbReference>
<gene>
    <name evidence="4" type="primary">deoC</name>
    <name evidence="4" type="ORF">H9Q80_04975</name>
</gene>
<keyword evidence="2" id="KW-0704">Schiff base</keyword>
<dbReference type="GO" id="GO:0004139">
    <property type="term" value="F:deoxyribose-phosphate aldolase activity"/>
    <property type="evidence" value="ECO:0007669"/>
    <property type="project" value="UniProtKB-UniRule"/>
</dbReference>
<reference evidence="4 5" key="1">
    <citation type="submission" date="2020-08" db="EMBL/GenBank/DDBJ databases">
        <authorList>
            <person name="Liu C."/>
            <person name="Sun Q."/>
        </authorList>
    </citation>
    <scope>NUCLEOTIDE SEQUENCE [LARGE SCALE GENOMIC DNA]</scope>
    <source>
        <strain evidence="4 5">NSJ-61</strain>
    </source>
</reference>
<dbReference type="GO" id="GO:0005737">
    <property type="term" value="C:cytoplasm"/>
    <property type="evidence" value="ECO:0007669"/>
    <property type="project" value="InterPro"/>
</dbReference>
<dbReference type="NCBIfam" id="TIGR00126">
    <property type="entry name" value="deoC"/>
    <property type="match status" value="1"/>
</dbReference>
<dbReference type="GO" id="GO:0009264">
    <property type="term" value="P:deoxyribonucleotide catabolic process"/>
    <property type="evidence" value="ECO:0007669"/>
    <property type="project" value="UniProtKB-UniRule"/>
</dbReference>
<dbReference type="KEGG" id="ehn:H9Q80_04975"/>
<protein>
    <recommendedName>
        <fullName evidence="3">Deoxyribose-phosphate aldolase</fullName>
        <ecNumber evidence="3">4.1.2.4</ecNumber>
    </recommendedName>
</protein>
<organism evidence="4 5">
    <name type="scientific">[Eubacterium] hominis</name>
    <dbReference type="NCBI Taxonomy" id="2764325"/>
    <lineage>
        <taxon>Bacteria</taxon>
        <taxon>Bacillati</taxon>
        <taxon>Bacillota</taxon>
        <taxon>Erysipelotrichia</taxon>
        <taxon>Erysipelotrichales</taxon>
        <taxon>Erysipelotrichaceae</taxon>
        <taxon>Amedibacillus</taxon>
    </lineage>
</organism>
<dbReference type="RefSeq" id="WP_117536447.1">
    <property type="nucleotide sequence ID" value="NZ_CP060636.1"/>
</dbReference>
<proteinExistence type="predicted"/>
<dbReference type="InterPro" id="IPR002915">
    <property type="entry name" value="DeoC/FbaB/LacD_aldolase"/>
</dbReference>
<dbReference type="EC" id="4.1.2.4" evidence="3"/>
<dbReference type="GO" id="GO:0016052">
    <property type="term" value="P:carbohydrate catabolic process"/>
    <property type="evidence" value="ECO:0007669"/>
    <property type="project" value="TreeGrafter"/>
</dbReference>
<evidence type="ECO:0000256" key="2">
    <source>
        <dbReference type="ARBA" id="ARBA00023270"/>
    </source>
</evidence>
<dbReference type="Gene3D" id="3.20.20.70">
    <property type="entry name" value="Aldolase class I"/>
    <property type="match status" value="1"/>
</dbReference>
<dbReference type="PIRSF" id="PIRSF001357">
    <property type="entry name" value="DeoC"/>
    <property type="match status" value="1"/>
</dbReference>
<dbReference type="SMART" id="SM01133">
    <property type="entry name" value="DeoC"/>
    <property type="match status" value="1"/>
</dbReference>
<evidence type="ECO:0000256" key="3">
    <source>
        <dbReference type="NCBIfam" id="TIGR00126"/>
    </source>
</evidence>
<dbReference type="PANTHER" id="PTHR10889">
    <property type="entry name" value="DEOXYRIBOSE-PHOSPHATE ALDOLASE"/>
    <property type="match status" value="1"/>
</dbReference>
<sequence>MIEKYIDYIDDPNDTYEEYAKKAMNYQFRCIFARPETIILAKKLTQNSDIIIAGAIDFPLGVLTLEEKLEQFRIYAEAGFHEIDYVLNQYHIEKENFDEIYKEMRAIHDFCLAYEIKEKAIVEMCKLDEKAKLKICQIALEIQPAYLKTSTGKSFAGANLNDVKLMKKILGDKVKIKAAGGIKTYDQAKAFIEAGADLIGATAGIQIVEQERSLRKNYQ</sequence>
<dbReference type="EMBL" id="CP060636">
    <property type="protein sequence ID" value="QNM13307.1"/>
    <property type="molecule type" value="Genomic_DNA"/>
</dbReference>
<evidence type="ECO:0000256" key="1">
    <source>
        <dbReference type="ARBA" id="ARBA00022490"/>
    </source>
</evidence>
<keyword evidence="4" id="KW-0456">Lyase</keyword>
<dbReference type="PANTHER" id="PTHR10889:SF1">
    <property type="entry name" value="DEOXYRIBOSE-PHOSPHATE ALDOLASE"/>
    <property type="match status" value="1"/>
</dbReference>
<evidence type="ECO:0000313" key="4">
    <source>
        <dbReference type="EMBL" id="QNM13307.1"/>
    </source>
</evidence>
<keyword evidence="5" id="KW-1185">Reference proteome</keyword>
<dbReference type="AlphaFoldDB" id="A0A7G9GR75"/>
<name>A0A7G9GR75_9FIRM</name>
<keyword evidence="1" id="KW-0963">Cytoplasm</keyword>
<dbReference type="Proteomes" id="UP000515856">
    <property type="component" value="Chromosome"/>
</dbReference>
<dbReference type="SUPFAM" id="SSF51569">
    <property type="entry name" value="Aldolase"/>
    <property type="match status" value="1"/>
</dbReference>
<evidence type="ECO:0000313" key="5">
    <source>
        <dbReference type="Proteomes" id="UP000515856"/>
    </source>
</evidence>